<keyword evidence="2" id="KW-1185">Reference proteome</keyword>
<accession>A0A392V6G9</accession>
<comment type="caution">
    <text evidence="1">The sequence shown here is derived from an EMBL/GenBank/DDBJ whole genome shotgun (WGS) entry which is preliminary data.</text>
</comment>
<dbReference type="EMBL" id="LXQA011075700">
    <property type="protein sequence ID" value="MCI83797.1"/>
    <property type="molecule type" value="Genomic_DNA"/>
</dbReference>
<dbReference type="Proteomes" id="UP000265520">
    <property type="component" value="Unassembled WGS sequence"/>
</dbReference>
<feature type="non-terminal residue" evidence="1">
    <location>
        <position position="10"/>
    </location>
</feature>
<sequence>MLAQRAYQRA</sequence>
<organism evidence="1 2">
    <name type="scientific">Trifolium medium</name>
    <dbReference type="NCBI Taxonomy" id="97028"/>
    <lineage>
        <taxon>Eukaryota</taxon>
        <taxon>Viridiplantae</taxon>
        <taxon>Streptophyta</taxon>
        <taxon>Embryophyta</taxon>
        <taxon>Tracheophyta</taxon>
        <taxon>Spermatophyta</taxon>
        <taxon>Magnoliopsida</taxon>
        <taxon>eudicotyledons</taxon>
        <taxon>Gunneridae</taxon>
        <taxon>Pentapetalae</taxon>
        <taxon>rosids</taxon>
        <taxon>fabids</taxon>
        <taxon>Fabales</taxon>
        <taxon>Fabaceae</taxon>
        <taxon>Papilionoideae</taxon>
        <taxon>50 kb inversion clade</taxon>
        <taxon>NPAAA clade</taxon>
        <taxon>Hologalegina</taxon>
        <taxon>IRL clade</taxon>
        <taxon>Trifolieae</taxon>
        <taxon>Trifolium</taxon>
    </lineage>
</organism>
<evidence type="ECO:0000313" key="2">
    <source>
        <dbReference type="Proteomes" id="UP000265520"/>
    </source>
</evidence>
<reference evidence="1 2" key="1">
    <citation type="journal article" date="2018" name="Front. Plant Sci.">
        <title>Red Clover (Trifolium pratense) and Zigzag Clover (T. medium) - A Picture of Genomic Similarities and Differences.</title>
        <authorList>
            <person name="Dluhosova J."/>
            <person name="Istvanek J."/>
            <person name="Nedelnik J."/>
            <person name="Repkova J."/>
        </authorList>
    </citation>
    <scope>NUCLEOTIDE SEQUENCE [LARGE SCALE GENOMIC DNA]</scope>
    <source>
        <strain evidence="2">cv. 10/8</strain>
        <tissue evidence="1">Leaf</tissue>
    </source>
</reference>
<proteinExistence type="predicted"/>
<evidence type="ECO:0000313" key="1">
    <source>
        <dbReference type="EMBL" id="MCI83797.1"/>
    </source>
</evidence>
<protein>
    <submittedName>
        <fullName evidence="1">Uncharacterized protein</fullName>
    </submittedName>
</protein>
<name>A0A392V6G9_9FABA</name>